<gene>
    <name evidence="2" type="ORF">ACO22_05805</name>
</gene>
<accession>A0A1D2J988</accession>
<evidence type="ECO:0000313" key="3">
    <source>
        <dbReference type="Proteomes" id="UP000242814"/>
    </source>
</evidence>
<feature type="compositionally biased region" description="Pro residues" evidence="1">
    <location>
        <begin position="167"/>
        <end position="178"/>
    </location>
</feature>
<feature type="region of interest" description="Disordered" evidence="1">
    <location>
        <begin position="351"/>
        <end position="440"/>
    </location>
</feature>
<feature type="compositionally biased region" description="Basic and acidic residues" evidence="1">
    <location>
        <begin position="7"/>
        <end position="28"/>
    </location>
</feature>
<name>A0A1D2J988_PARBR</name>
<dbReference type="Proteomes" id="UP000242814">
    <property type="component" value="Unassembled WGS sequence"/>
</dbReference>
<feature type="compositionally biased region" description="Polar residues" evidence="1">
    <location>
        <begin position="298"/>
        <end position="314"/>
    </location>
</feature>
<feature type="region of interest" description="Disordered" evidence="1">
    <location>
        <begin position="1"/>
        <end position="314"/>
    </location>
</feature>
<evidence type="ECO:0000313" key="2">
    <source>
        <dbReference type="EMBL" id="ODH20723.1"/>
    </source>
</evidence>
<dbReference type="AlphaFoldDB" id="A0A1D2J988"/>
<proteinExistence type="predicted"/>
<organism evidence="2 3">
    <name type="scientific">Paracoccidioides brasiliensis</name>
    <dbReference type="NCBI Taxonomy" id="121759"/>
    <lineage>
        <taxon>Eukaryota</taxon>
        <taxon>Fungi</taxon>
        <taxon>Dikarya</taxon>
        <taxon>Ascomycota</taxon>
        <taxon>Pezizomycotina</taxon>
        <taxon>Eurotiomycetes</taxon>
        <taxon>Eurotiomycetidae</taxon>
        <taxon>Onygenales</taxon>
        <taxon>Ajellomycetaceae</taxon>
        <taxon>Paracoccidioides</taxon>
    </lineage>
</organism>
<evidence type="ECO:0000256" key="1">
    <source>
        <dbReference type="SAM" id="MobiDB-lite"/>
    </source>
</evidence>
<dbReference type="EMBL" id="LZYO01000275">
    <property type="protein sequence ID" value="ODH20723.1"/>
    <property type="molecule type" value="Genomic_DNA"/>
</dbReference>
<feature type="compositionally biased region" description="Low complexity" evidence="1">
    <location>
        <begin position="82"/>
        <end position="109"/>
    </location>
</feature>
<protein>
    <submittedName>
        <fullName evidence="2">Uncharacterized protein</fullName>
    </submittedName>
</protein>
<reference evidence="2 3" key="1">
    <citation type="submission" date="2016-06" db="EMBL/GenBank/DDBJ databases">
        <authorList>
            <person name="Kjaerup R.B."/>
            <person name="Dalgaard T.S."/>
            <person name="Juul-Madsen H.R."/>
        </authorList>
    </citation>
    <scope>NUCLEOTIDE SEQUENCE [LARGE SCALE GENOMIC DNA]</scope>
    <source>
        <strain evidence="2 3">Pb300</strain>
    </source>
</reference>
<feature type="compositionally biased region" description="Pro residues" evidence="1">
    <location>
        <begin position="421"/>
        <end position="434"/>
    </location>
</feature>
<comment type="caution">
    <text evidence="2">The sequence shown here is derived from an EMBL/GenBank/DDBJ whole genome shotgun (WGS) entry which is preliminary data.</text>
</comment>
<dbReference type="VEuPathDB" id="FungiDB:PABG_06117"/>
<feature type="compositionally biased region" description="Polar residues" evidence="1">
    <location>
        <begin position="202"/>
        <end position="217"/>
    </location>
</feature>
<feature type="compositionally biased region" description="Polar residues" evidence="1">
    <location>
        <begin position="129"/>
        <end position="163"/>
    </location>
</feature>
<sequence>MSGLRSLVKDGWHPKGNDGGRESWRGDFKGINQVAGWVGKGKCSSSNDSRVEHVSRPLSSLKDPASFPPPPKHINRLGVERTLSSTSTSDTGLLRPPLSSSQSQSPQEQLHAEEEANSKRAPPPVPYRANTTGVSTHNVLSPPIHQSHTSTGSTDVSKSNPSLTPKPALPPRLPPRGAPHPHPHPHPQPSQSSSPPPPPAHETTTNGLVPTINQRSINFLGEADISVPSLGINGGNSDRQEPAPKSTGGASPYSPQNELQARFAKISASSPTLCSSGASKPSEGTTMEQKQHAVRTAHSFSRDPTSVSTNDARNAVSTALNFRERHSEQIDSGKKKLLQIDQKYGISKRINSFIEDQKSPACPDSQPPPHANALYSPQPSGAYAYNRPDLEALNSRKPPPPPTPSQKPGMQVHPVDGHPRAAPPPPPPPPPPLPLGTKPR</sequence>
<dbReference type="VEuPathDB" id="FungiDB:PADG_06587"/>
<feature type="compositionally biased region" description="Polar residues" evidence="1">
    <location>
        <begin position="267"/>
        <end position="288"/>
    </location>
</feature>